<evidence type="ECO:0000256" key="10">
    <source>
        <dbReference type="ARBA" id="ARBA00022833"/>
    </source>
</evidence>
<feature type="compositionally biased region" description="Polar residues" evidence="17">
    <location>
        <begin position="716"/>
        <end position="730"/>
    </location>
</feature>
<evidence type="ECO:0000256" key="7">
    <source>
        <dbReference type="ARBA" id="ARBA00022553"/>
    </source>
</evidence>
<dbReference type="Gene3D" id="1.10.418.10">
    <property type="entry name" value="Calponin-like domain"/>
    <property type="match status" value="1"/>
</dbReference>
<feature type="region of interest" description="Disordered" evidence="17">
    <location>
        <begin position="117"/>
        <end position="178"/>
    </location>
</feature>
<dbReference type="SUPFAM" id="SSF47576">
    <property type="entry name" value="Calponin-homology domain, CH-domain"/>
    <property type="match status" value="1"/>
</dbReference>
<dbReference type="InterPro" id="IPR050540">
    <property type="entry name" value="F-actin_Monoox_Mical"/>
</dbReference>
<evidence type="ECO:0000256" key="3">
    <source>
        <dbReference type="ARBA" id="ARBA00004245"/>
    </source>
</evidence>
<dbReference type="Pfam" id="PF12130">
    <property type="entry name" value="bMERB_dom"/>
    <property type="match status" value="1"/>
</dbReference>
<evidence type="ECO:0000256" key="11">
    <source>
        <dbReference type="ARBA" id="ARBA00023038"/>
    </source>
</evidence>
<dbReference type="InterPro" id="IPR001781">
    <property type="entry name" value="Znf_LIM"/>
</dbReference>
<keyword evidence="8 16" id="KW-0479">Metal-binding</keyword>
<evidence type="ECO:0000259" key="18">
    <source>
        <dbReference type="PROSITE" id="PS50021"/>
    </source>
</evidence>
<dbReference type="Pfam" id="PF00412">
    <property type="entry name" value="LIM"/>
    <property type="match status" value="1"/>
</dbReference>
<dbReference type="CDD" id="cd09444">
    <property type="entry name" value="LIM_Mical_like_1"/>
    <property type="match status" value="1"/>
</dbReference>
<dbReference type="OrthoDB" id="18853at2759"/>
<keyword evidence="12" id="KW-0175">Coiled coil</keyword>
<feature type="compositionally biased region" description="Low complexity" evidence="17">
    <location>
        <begin position="243"/>
        <end position="257"/>
    </location>
</feature>
<dbReference type="PANTHER" id="PTHR23167:SF87">
    <property type="entry name" value="MICAL-LIKE PROTEIN 2"/>
    <property type="match status" value="1"/>
</dbReference>
<accession>A0A401SB53</accession>
<dbReference type="Proteomes" id="UP000287033">
    <property type="component" value="Unassembled WGS sequence"/>
</dbReference>
<dbReference type="SMART" id="SM00033">
    <property type="entry name" value="CH"/>
    <property type="match status" value="1"/>
</dbReference>
<feature type="domain" description="LIM zinc-binding" evidence="19">
    <location>
        <begin position="180"/>
        <end position="242"/>
    </location>
</feature>
<keyword evidence="9" id="KW-0967">Endosome</keyword>
<dbReference type="SUPFAM" id="SSF57716">
    <property type="entry name" value="Glucocorticoid receptor-like (DNA-binding domain)"/>
    <property type="match status" value="1"/>
</dbReference>
<dbReference type="CDD" id="cd21253">
    <property type="entry name" value="CH_MICALL2"/>
    <property type="match status" value="1"/>
</dbReference>
<dbReference type="GO" id="GO:0005886">
    <property type="term" value="C:plasma membrane"/>
    <property type="evidence" value="ECO:0007669"/>
    <property type="project" value="UniProtKB-SubCell"/>
</dbReference>
<evidence type="ECO:0000256" key="8">
    <source>
        <dbReference type="ARBA" id="ARBA00022723"/>
    </source>
</evidence>
<feature type="domain" description="BMERB" evidence="20">
    <location>
        <begin position="761"/>
        <end position="908"/>
    </location>
</feature>
<feature type="domain" description="Calponin-homology (CH)" evidence="18">
    <location>
        <begin position="1"/>
        <end position="107"/>
    </location>
</feature>
<feature type="region of interest" description="Disordered" evidence="17">
    <location>
        <begin position="243"/>
        <end position="536"/>
    </location>
</feature>
<sequence>MAAIKALQQWCKKHCEGYRNVEITNMTTSWRDGLAFCAILHHFRPDLIDFDSLKKENVYENNKLAFQVAEEQLGIPALLDAEDMVALRVPDRLSILTYVSQYYNYFTGRSPIGGMAHIKRPASDSAEEPVRKKSTPETQRKVPKNAVTPTAVPASQVAPTNKVPAADAGARSNKSGTLSSSCAICKKNVLLVQRYLVDGKLYHRNCFRCKQCSNTLMAGAYKTGPIPGTFICTNHQANVGGNNNNSSSSSSSSFVSSKLQKPSPKADESVPTVHKPVVGHVTSPTAVTNTPRQAEVSSTAFKPGGTHAERMQAARQKFMSSGTPEKPPLSDLGSPASALRTPDSVRGQYGGAETITQRPRSPGNQQGTNVLKSPTATTRSSSDMDKDKARLVLQKNLPFDKNNNLNQGVTSSSRFHMDKPSGTQPMNHQTTKTITLNVSDQKNVQAGTRQSTSPEQRGEPSNPQDKASKWRPTSALELPSRPVLTKGVASPEAVLSPSTGSSSRGTLNRAASMNEATGRGSTLTQQTTSKGNFSYSPQIITRQEAEDSPSDWRLKLKPVQKHHSFGSTDIKQMHSSSINVDIKKPSAFGNTGNTPSTPKTAAGSNWTPSSPSTGGGKQIAVTFSLHNPSNTTVSTSPVSPAKGVSGTEAKTFHSTQQKRVLKPAAELLAGVKDGIQSPIDKSPVAVSPFEQDIRRPQGFGSSHQPALDQVTEESPGRQSWVQGKSATETGKSARAKFFESNCIPEDPKKSQGHGDSPTTPEKSTSSQRISEEDIRNELQDIGKKLDALEQKGVELEPQLRSCEGDENEDELMVEWFKLIHEKQLLMRRESELVYISKQQNLEDHQGQILEELRVLMEKAEDSKTERDRLREKELLEELLRTVEGRNEIIDGLDEDRVREMEEDQMMEAMIKRMDMNKDTEQDLKKRNKFNPLKFLKGLAAKPKGK</sequence>
<dbReference type="GO" id="GO:0046872">
    <property type="term" value="F:metal ion binding"/>
    <property type="evidence" value="ECO:0007669"/>
    <property type="project" value="UniProtKB-KW"/>
</dbReference>
<evidence type="ECO:0000256" key="14">
    <source>
        <dbReference type="ARBA" id="ARBA00023212"/>
    </source>
</evidence>
<feature type="region of interest" description="Disordered" evidence="17">
    <location>
        <begin position="679"/>
        <end position="772"/>
    </location>
</feature>
<comment type="subcellular location">
    <subcellularLocation>
        <location evidence="2">Cell membrane</location>
        <topology evidence="2">Peripheral membrane protein</topology>
    </subcellularLocation>
    <subcellularLocation>
        <location evidence="4">Cell projection</location>
    </subcellularLocation>
    <subcellularLocation>
        <location evidence="3">Cytoplasm</location>
        <location evidence="3">Cytoskeleton</location>
    </subcellularLocation>
    <subcellularLocation>
        <location evidence="1">Recycling endosome</location>
    </subcellularLocation>
</comment>
<dbReference type="FunFam" id="1.10.418.10:FF:000055">
    <property type="entry name" value="MICAL-like protein 2"/>
    <property type="match status" value="1"/>
</dbReference>
<evidence type="ECO:0000256" key="6">
    <source>
        <dbReference type="ARBA" id="ARBA00022490"/>
    </source>
</evidence>
<dbReference type="GO" id="GO:0005856">
    <property type="term" value="C:cytoskeleton"/>
    <property type="evidence" value="ECO:0007669"/>
    <property type="project" value="UniProtKB-SubCell"/>
</dbReference>
<evidence type="ECO:0000256" key="17">
    <source>
        <dbReference type="SAM" id="MobiDB-lite"/>
    </source>
</evidence>
<dbReference type="STRING" id="137246.A0A401SB53"/>
<evidence type="ECO:0000256" key="2">
    <source>
        <dbReference type="ARBA" id="ARBA00004202"/>
    </source>
</evidence>
<feature type="compositionally biased region" description="Polar residues" evidence="17">
    <location>
        <begin position="282"/>
        <end position="300"/>
    </location>
</feature>
<dbReference type="SMART" id="SM01203">
    <property type="entry name" value="DUF3585"/>
    <property type="match status" value="1"/>
</dbReference>
<keyword evidence="15" id="KW-0966">Cell projection</keyword>
<evidence type="ECO:0000313" key="22">
    <source>
        <dbReference type="Proteomes" id="UP000287033"/>
    </source>
</evidence>
<dbReference type="Pfam" id="PF00307">
    <property type="entry name" value="CH"/>
    <property type="match status" value="1"/>
</dbReference>
<feature type="compositionally biased region" description="Low complexity" evidence="17">
    <location>
        <begin position="630"/>
        <end position="640"/>
    </location>
</feature>
<dbReference type="PROSITE" id="PS50021">
    <property type="entry name" value="CH"/>
    <property type="match status" value="1"/>
</dbReference>
<organism evidence="21 22">
    <name type="scientific">Chiloscyllium punctatum</name>
    <name type="common">Brownbanded bambooshark</name>
    <name type="synonym">Hemiscyllium punctatum</name>
    <dbReference type="NCBI Taxonomy" id="137246"/>
    <lineage>
        <taxon>Eukaryota</taxon>
        <taxon>Metazoa</taxon>
        <taxon>Chordata</taxon>
        <taxon>Craniata</taxon>
        <taxon>Vertebrata</taxon>
        <taxon>Chondrichthyes</taxon>
        <taxon>Elasmobranchii</taxon>
        <taxon>Galeomorphii</taxon>
        <taxon>Galeoidea</taxon>
        <taxon>Orectolobiformes</taxon>
        <taxon>Hemiscylliidae</taxon>
        <taxon>Chiloscyllium</taxon>
    </lineage>
</organism>
<keyword evidence="10 16" id="KW-0862">Zinc</keyword>
<dbReference type="PROSITE" id="PS50023">
    <property type="entry name" value="LIM_DOMAIN_2"/>
    <property type="match status" value="1"/>
</dbReference>
<feature type="compositionally biased region" description="Polar residues" evidence="17">
    <location>
        <begin position="588"/>
        <end position="612"/>
    </location>
</feature>
<feature type="compositionally biased region" description="Polar residues" evidence="17">
    <location>
        <begin position="401"/>
        <end position="414"/>
    </location>
</feature>
<comment type="caution">
    <text evidence="21">The sequence shown here is derived from an EMBL/GenBank/DDBJ whole genome shotgun (WGS) entry which is preliminary data.</text>
</comment>
<dbReference type="InterPro" id="IPR022735">
    <property type="entry name" value="bMERB_dom"/>
</dbReference>
<evidence type="ECO:0000256" key="9">
    <source>
        <dbReference type="ARBA" id="ARBA00022753"/>
    </source>
</evidence>
<protein>
    <recommendedName>
        <fullName evidence="23">MICAL-like protein 2</fullName>
    </recommendedName>
</protein>
<feature type="region of interest" description="Disordered" evidence="17">
    <location>
        <begin position="630"/>
        <end position="657"/>
    </location>
</feature>
<feature type="compositionally biased region" description="Polar residues" evidence="17">
    <location>
        <begin position="496"/>
        <end position="536"/>
    </location>
</feature>
<evidence type="ECO:0000256" key="1">
    <source>
        <dbReference type="ARBA" id="ARBA00004172"/>
    </source>
</evidence>
<feature type="region of interest" description="Disordered" evidence="17">
    <location>
        <begin position="585"/>
        <end position="615"/>
    </location>
</feature>
<reference evidence="21 22" key="1">
    <citation type="journal article" date="2018" name="Nat. Ecol. Evol.">
        <title>Shark genomes provide insights into elasmobranch evolution and the origin of vertebrates.</title>
        <authorList>
            <person name="Hara Y"/>
            <person name="Yamaguchi K"/>
            <person name="Onimaru K"/>
            <person name="Kadota M"/>
            <person name="Koyanagi M"/>
            <person name="Keeley SD"/>
            <person name="Tatsumi K"/>
            <person name="Tanaka K"/>
            <person name="Motone F"/>
            <person name="Kageyama Y"/>
            <person name="Nozu R"/>
            <person name="Adachi N"/>
            <person name="Nishimura O"/>
            <person name="Nakagawa R"/>
            <person name="Tanegashima C"/>
            <person name="Kiyatake I"/>
            <person name="Matsumoto R"/>
            <person name="Murakumo K"/>
            <person name="Nishida K"/>
            <person name="Terakita A"/>
            <person name="Kuratani S"/>
            <person name="Sato K"/>
            <person name="Hyodo S Kuraku.S."/>
        </authorList>
    </citation>
    <scope>NUCLEOTIDE SEQUENCE [LARGE SCALE GENOMIC DNA]</scope>
</reference>
<keyword evidence="13" id="KW-0472">Membrane</keyword>
<dbReference type="AlphaFoldDB" id="A0A401SB53"/>
<dbReference type="InterPro" id="IPR001715">
    <property type="entry name" value="CH_dom"/>
</dbReference>
<keyword evidence="14" id="KW-0206">Cytoskeleton</keyword>
<evidence type="ECO:0000256" key="4">
    <source>
        <dbReference type="ARBA" id="ARBA00004316"/>
    </source>
</evidence>
<evidence type="ECO:0000256" key="12">
    <source>
        <dbReference type="ARBA" id="ARBA00023054"/>
    </source>
</evidence>
<keyword evidence="11 16" id="KW-0440">LIM domain</keyword>
<evidence type="ECO:0000256" key="15">
    <source>
        <dbReference type="ARBA" id="ARBA00023273"/>
    </source>
</evidence>
<evidence type="ECO:0000256" key="13">
    <source>
        <dbReference type="ARBA" id="ARBA00023136"/>
    </source>
</evidence>
<dbReference type="PROSITE" id="PS00478">
    <property type="entry name" value="LIM_DOMAIN_1"/>
    <property type="match status" value="1"/>
</dbReference>
<evidence type="ECO:0000256" key="16">
    <source>
        <dbReference type="PROSITE-ProRule" id="PRU00125"/>
    </source>
</evidence>
<dbReference type="EMBL" id="BEZZ01000171">
    <property type="protein sequence ID" value="GCC27600.1"/>
    <property type="molecule type" value="Genomic_DNA"/>
</dbReference>
<evidence type="ECO:0000259" key="19">
    <source>
        <dbReference type="PROSITE" id="PS50023"/>
    </source>
</evidence>
<proteinExistence type="predicted"/>
<keyword evidence="22" id="KW-1185">Reference proteome</keyword>
<evidence type="ECO:0000313" key="21">
    <source>
        <dbReference type="EMBL" id="GCC27600.1"/>
    </source>
</evidence>
<name>A0A401SB53_CHIPU</name>
<dbReference type="GO" id="GO:0055037">
    <property type="term" value="C:recycling endosome"/>
    <property type="evidence" value="ECO:0007669"/>
    <property type="project" value="UniProtKB-SubCell"/>
</dbReference>
<dbReference type="SMART" id="SM00132">
    <property type="entry name" value="LIM"/>
    <property type="match status" value="1"/>
</dbReference>
<dbReference type="Gene3D" id="2.10.110.10">
    <property type="entry name" value="Cysteine Rich Protein"/>
    <property type="match status" value="1"/>
</dbReference>
<evidence type="ECO:0000256" key="5">
    <source>
        <dbReference type="ARBA" id="ARBA00022475"/>
    </source>
</evidence>
<keyword evidence="5" id="KW-1003">Cell membrane</keyword>
<feature type="compositionally biased region" description="Polar residues" evidence="17">
    <location>
        <begin position="756"/>
        <end position="768"/>
    </location>
</feature>
<evidence type="ECO:0008006" key="23">
    <source>
        <dbReference type="Google" id="ProtNLM"/>
    </source>
</evidence>
<feature type="compositionally biased region" description="Polar residues" evidence="17">
    <location>
        <begin position="354"/>
        <end position="381"/>
    </location>
</feature>
<keyword evidence="7" id="KW-0597">Phosphoprotein</keyword>
<evidence type="ECO:0000259" key="20">
    <source>
        <dbReference type="PROSITE" id="PS51848"/>
    </source>
</evidence>
<dbReference type="PROSITE" id="PS51848">
    <property type="entry name" value="BMERB"/>
    <property type="match status" value="1"/>
</dbReference>
<feature type="compositionally biased region" description="Polar residues" evidence="17">
    <location>
        <begin position="421"/>
        <end position="465"/>
    </location>
</feature>
<keyword evidence="6" id="KW-0963">Cytoplasm</keyword>
<dbReference type="InterPro" id="IPR036872">
    <property type="entry name" value="CH_dom_sf"/>
</dbReference>
<dbReference type="PANTHER" id="PTHR23167">
    <property type="entry name" value="CALPONIN HOMOLOGY DOMAIN-CONTAINING PROTEIN DDB_G0272472-RELATED"/>
    <property type="match status" value="1"/>
</dbReference>
<feature type="compositionally biased region" description="Basic and acidic residues" evidence="17">
    <location>
        <begin position="128"/>
        <end position="140"/>
    </location>
</feature>
<gene>
    <name evidence="21" type="ORF">chiPu_0006025</name>
</gene>
<dbReference type="OMA" id="PRMSEAN"/>
<dbReference type="GO" id="GO:0042995">
    <property type="term" value="C:cell projection"/>
    <property type="evidence" value="ECO:0007669"/>
    <property type="project" value="UniProtKB-SubCell"/>
</dbReference>